<sequence>MTGQDRLGRARVIVVGAGGLAAPVLSYLAAAGVGRLTVIDDDAVDLSNLQRQVIHRTEDVGVSKVESAVRAVHDLNPDIEIVGVPERLTADNALPLFAEHDLVVDATDNFATRYLVGDACVLLGLPLVWGSIHRFDGQVTVWSYDEGPCYRCVFPQPPPAGAVPSCAEAGVLGALPGVVGAMQATEAVKVLLRMGEPLAGRLMLYDALRAAWSSVPVRRDPECAVCGAHPTITTLTESAASCEMPAAEDGEAVPEIGARALAGLVATGHPPVVVDVRTDAEREIARLPVGIHVPIETLRDGTGLARLDAVDADTVFYCKGGTRSAEAVRLVRDATGVQARSLAGGILAWIDDVDPTLARY</sequence>
<dbReference type="NCBIfam" id="NF004281">
    <property type="entry name" value="PRK05690.1"/>
    <property type="match status" value="1"/>
</dbReference>
<dbReference type="InterPro" id="IPR000594">
    <property type="entry name" value="ThiF_NAD_FAD-bd"/>
</dbReference>
<dbReference type="GO" id="GO:0004792">
    <property type="term" value="F:thiosulfate-cyanide sulfurtransferase activity"/>
    <property type="evidence" value="ECO:0007669"/>
    <property type="project" value="TreeGrafter"/>
</dbReference>
<dbReference type="InterPro" id="IPR036873">
    <property type="entry name" value="Rhodanese-like_dom_sf"/>
</dbReference>
<comment type="caution">
    <text evidence="6">The sequence shown here is derived from an EMBL/GenBank/DDBJ whole genome shotgun (WGS) entry which is preliminary data.</text>
</comment>
<evidence type="ECO:0000313" key="6">
    <source>
        <dbReference type="EMBL" id="NNG39186.1"/>
    </source>
</evidence>
<dbReference type="Gene3D" id="3.40.50.720">
    <property type="entry name" value="NAD(P)-binding Rossmann-like Domain"/>
    <property type="match status" value="1"/>
</dbReference>
<dbReference type="FunFam" id="3.40.50.720:FF:000033">
    <property type="entry name" value="Adenylyltransferase and sulfurtransferase MOCS3"/>
    <property type="match status" value="1"/>
</dbReference>
<evidence type="ECO:0000256" key="3">
    <source>
        <dbReference type="ARBA" id="ARBA00022840"/>
    </source>
</evidence>
<keyword evidence="2" id="KW-0547">Nucleotide-binding</keyword>
<organism evidence="6 7">
    <name type="scientific">Flexivirga aerilata</name>
    <dbReference type="NCBI Taxonomy" id="1656889"/>
    <lineage>
        <taxon>Bacteria</taxon>
        <taxon>Bacillati</taxon>
        <taxon>Actinomycetota</taxon>
        <taxon>Actinomycetes</taxon>
        <taxon>Micrococcales</taxon>
        <taxon>Dermacoccaceae</taxon>
        <taxon>Flexivirga</taxon>
    </lineage>
</organism>
<reference evidence="6 7" key="1">
    <citation type="submission" date="2020-05" db="EMBL/GenBank/DDBJ databases">
        <title>Flexivirga sp. ID2601S isolated from air conditioner.</title>
        <authorList>
            <person name="Kim D.H."/>
        </authorList>
    </citation>
    <scope>NUCLEOTIDE SEQUENCE [LARGE SCALE GENOMIC DNA]</scope>
    <source>
        <strain evidence="6 7">ID2601S</strain>
    </source>
</reference>
<dbReference type="PROSITE" id="PS50206">
    <property type="entry name" value="RHODANESE_3"/>
    <property type="match status" value="1"/>
</dbReference>
<dbReference type="PANTHER" id="PTHR10953:SF102">
    <property type="entry name" value="ADENYLYLTRANSFERASE AND SULFURTRANSFERASE MOCS3"/>
    <property type="match status" value="1"/>
</dbReference>
<dbReference type="InterPro" id="IPR045886">
    <property type="entry name" value="ThiF/MoeB/HesA"/>
</dbReference>
<dbReference type="SUPFAM" id="SSF69572">
    <property type="entry name" value="Activating enzymes of the ubiquitin-like proteins"/>
    <property type="match status" value="1"/>
</dbReference>
<dbReference type="GO" id="GO:0008641">
    <property type="term" value="F:ubiquitin-like modifier activating enzyme activity"/>
    <property type="evidence" value="ECO:0007669"/>
    <property type="project" value="InterPro"/>
</dbReference>
<gene>
    <name evidence="6" type="primary">moeB</name>
    <name evidence="6" type="ORF">HJ588_07850</name>
</gene>
<keyword evidence="4" id="KW-0472">Membrane</keyword>
<proteinExistence type="predicted"/>
<dbReference type="CDD" id="cd00757">
    <property type="entry name" value="ThiF_MoeB_HesA_family"/>
    <property type="match status" value="1"/>
</dbReference>
<dbReference type="SMART" id="SM00450">
    <property type="entry name" value="RHOD"/>
    <property type="match status" value="1"/>
</dbReference>
<name>A0A849AI07_9MICO</name>
<dbReference type="Pfam" id="PF00581">
    <property type="entry name" value="Rhodanese"/>
    <property type="match status" value="1"/>
</dbReference>
<evidence type="ECO:0000256" key="2">
    <source>
        <dbReference type="ARBA" id="ARBA00022741"/>
    </source>
</evidence>
<feature type="domain" description="Rhodanese" evidence="5">
    <location>
        <begin position="267"/>
        <end position="358"/>
    </location>
</feature>
<evidence type="ECO:0000313" key="7">
    <source>
        <dbReference type="Proteomes" id="UP000557772"/>
    </source>
</evidence>
<evidence type="ECO:0000256" key="1">
    <source>
        <dbReference type="ARBA" id="ARBA00022679"/>
    </source>
</evidence>
<dbReference type="GO" id="GO:0005524">
    <property type="term" value="F:ATP binding"/>
    <property type="evidence" value="ECO:0007669"/>
    <property type="project" value="UniProtKB-KW"/>
</dbReference>
<evidence type="ECO:0000259" key="5">
    <source>
        <dbReference type="PROSITE" id="PS50206"/>
    </source>
</evidence>
<accession>A0A849AI07</accession>
<keyword evidence="7" id="KW-1185">Reference proteome</keyword>
<dbReference type="CDD" id="cd00158">
    <property type="entry name" value="RHOD"/>
    <property type="match status" value="1"/>
</dbReference>
<dbReference type="GO" id="GO:0008146">
    <property type="term" value="F:sulfotransferase activity"/>
    <property type="evidence" value="ECO:0007669"/>
    <property type="project" value="TreeGrafter"/>
</dbReference>
<dbReference type="Proteomes" id="UP000557772">
    <property type="component" value="Unassembled WGS sequence"/>
</dbReference>
<dbReference type="InterPro" id="IPR035985">
    <property type="entry name" value="Ubiquitin-activating_enz"/>
</dbReference>
<feature type="transmembrane region" description="Helical" evidence="4">
    <location>
        <begin position="12"/>
        <end position="30"/>
    </location>
</feature>
<dbReference type="InterPro" id="IPR001763">
    <property type="entry name" value="Rhodanese-like_dom"/>
</dbReference>
<dbReference type="Gene3D" id="3.40.250.10">
    <property type="entry name" value="Rhodanese-like domain"/>
    <property type="match status" value="1"/>
</dbReference>
<evidence type="ECO:0000256" key="4">
    <source>
        <dbReference type="SAM" id="Phobius"/>
    </source>
</evidence>
<dbReference type="EMBL" id="JABENB010000001">
    <property type="protein sequence ID" value="NNG39186.1"/>
    <property type="molecule type" value="Genomic_DNA"/>
</dbReference>
<dbReference type="SUPFAM" id="SSF52821">
    <property type="entry name" value="Rhodanese/Cell cycle control phosphatase"/>
    <property type="match status" value="1"/>
</dbReference>
<dbReference type="AlphaFoldDB" id="A0A849AI07"/>
<dbReference type="GO" id="GO:0016779">
    <property type="term" value="F:nucleotidyltransferase activity"/>
    <property type="evidence" value="ECO:0007669"/>
    <property type="project" value="UniProtKB-KW"/>
</dbReference>
<protein>
    <submittedName>
        <fullName evidence="6">Molybdopterin-synthase adenylyltransferase MoeB</fullName>
    </submittedName>
</protein>
<dbReference type="PANTHER" id="PTHR10953">
    <property type="entry name" value="UBIQUITIN-ACTIVATING ENZYME E1"/>
    <property type="match status" value="1"/>
</dbReference>
<keyword evidence="4" id="KW-1133">Transmembrane helix</keyword>
<keyword evidence="1 6" id="KW-0808">Transferase</keyword>
<keyword evidence="6" id="KW-0548">Nucleotidyltransferase</keyword>
<dbReference type="Pfam" id="PF00899">
    <property type="entry name" value="ThiF"/>
    <property type="match status" value="1"/>
</dbReference>
<keyword evidence="4" id="KW-0812">Transmembrane</keyword>
<dbReference type="GO" id="GO:0005829">
    <property type="term" value="C:cytosol"/>
    <property type="evidence" value="ECO:0007669"/>
    <property type="project" value="TreeGrafter"/>
</dbReference>
<keyword evidence="3" id="KW-0067">ATP-binding</keyword>